<organism evidence="1 2">
    <name type="scientific">Streptomyces yanii</name>
    <dbReference type="NCBI Taxonomy" id="78510"/>
    <lineage>
        <taxon>Bacteria</taxon>
        <taxon>Bacillati</taxon>
        <taxon>Actinomycetota</taxon>
        <taxon>Actinomycetes</taxon>
        <taxon>Kitasatosporales</taxon>
        <taxon>Streptomycetaceae</taxon>
        <taxon>Streptomyces</taxon>
    </lineage>
</organism>
<dbReference type="EMBL" id="JBHMCG010000056">
    <property type="protein sequence ID" value="MFB9573173.1"/>
    <property type="molecule type" value="Genomic_DNA"/>
</dbReference>
<dbReference type="SUPFAM" id="SSF56784">
    <property type="entry name" value="HAD-like"/>
    <property type="match status" value="1"/>
</dbReference>
<reference evidence="1 2" key="1">
    <citation type="submission" date="2024-09" db="EMBL/GenBank/DDBJ databases">
        <authorList>
            <person name="Sun Q."/>
            <person name="Mori K."/>
        </authorList>
    </citation>
    <scope>NUCLEOTIDE SEQUENCE [LARGE SCALE GENOMIC DNA]</scope>
    <source>
        <strain evidence="1 2">JCM 3331</strain>
    </source>
</reference>
<protein>
    <submittedName>
        <fullName evidence="1">HAD-IA family hydrolase</fullName>
    </submittedName>
</protein>
<gene>
    <name evidence="1" type="ORF">ACFFTL_12805</name>
</gene>
<dbReference type="Gene3D" id="1.10.150.240">
    <property type="entry name" value="Putative phosphatase, domain 2"/>
    <property type="match status" value="1"/>
</dbReference>
<keyword evidence="2" id="KW-1185">Reference proteome</keyword>
<dbReference type="InterPro" id="IPR052898">
    <property type="entry name" value="ACAD10-like"/>
</dbReference>
<dbReference type="GO" id="GO:0016787">
    <property type="term" value="F:hydrolase activity"/>
    <property type="evidence" value="ECO:0007669"/>
    <property type="project" value="UniProtKB-KW"/>
</dbReference>
<evidence type="ECO:0000313" key="2">
    <source>
        <dbReference type="Proteomes" id="UP001589710"/>
    </source>
</evidence>
<evidence type="ECO:0000313" key="1">
    <source>
        <dbReference type="EMBL" id="MFB9573173.1"/>
    </source>
</evidence>
<sequence length="216" mass="23380">MTQYRKGLVLDFGGVLTTPLLPAALAFEKREGLAAGTLLTGLYLDPEGIRLTERLERGTLTQTHWNEAAGRLLGVRPENLMGRVFADLRPETSVIAAAAAARRAGVKVGILSNSVGLAPWNLYDGYELEKLYDAVVLSEVHGTRKPEPEMYRLVLDALDLKAEDCVFVEDTEQYLPPAAELGFATVHAVDPARTVTALESLLGVPLSGKDPDRVIA</sequence>
<name>A0ABV5R5P8_9ACTN</name>
<dbReference type="Proteomes" id="UP001589710">
    <property type="component" value="Unassembled WGS sequence"/>
</dbReference>
<accession>A0ABV5R5P8</accession>
<dbReference type="PANTHER" id="PTHR47829:SF1">
    <property type="entry name" value="HAD FAMILY PHOSPHATASE"/>
    <property type="match status" value="1"/>
</dbReference>
<dbReference type="NCBIfam" id="TIGR01509">
    <property type="entry name" value="HAD-SF-IA-v3"/>
    <property type="match status" value="1"/>
</dbReference>
<dbReference type="InterPro" id="IPR023214">
    <property type="entry name" value="HAD_sf"/>
</dbReference>
<dbReference type="RefSeq" id="WP_386143766.1">
    <property type="nucleotide sequence ID" value="NZ_JBHMCG010000056.1"/>
</dbReference>
<dbReference type="InterPro" id="IPR023198">
    <property type="entry name" value="PGP-like_dom2"/>
</dbReference>
<dbReference type="InterPro" id="IPR036412">
    <property type="entry name" value="HAD-like_sf"/>
</dbReference>
<dbReference type="Pfam" id="PF00702">
    <property type="entry name" value="Hydrolase"/>
    <property type="match status" value="1"/>
</dbReference>
<dbReference type="Gene3D" id="3.40.50.1000">
    <property type="entry name" value="HAD superfamily/HAD-like"/>
    <property type="match status" value="1"/>
</dbReference>
<dbReference type="InterPro" id="IPR006439">
    <property type="entry name" value="HAD-SF_hydro_IA"/>
</dbReference>
<comment type="caution">
    <text evidence="1">The sequence shown here is derived from an EMBL/GenBank/DDBJ whole genome shotgun (WGS) entry which is preliminary data.</text>
</comment>
<proteinExistence type="predicted"/>
<dbReference type="PANTHER" id="PTHR47829">
    <property type="entry name" value="HYDROLASE, PUTATIVE (AFU_ORTHOLOGUE AFUA_1G12880)-RELATED"/>
    <property type="match status" value="1"/>
</dbReference>
<keyword evidence="1" id="KW-0378">Hydrolase</keyword>